<name>A0AC35GAP8_9BILA</name>
<evidence type="ECO:0000313" key="1">
    <source>
        <dbReference type="Proteomes" id="UP000887580"/>
    </source>
</evidence>
<organism evidence="1 2">
    <name type="scientific">Panagrolaimus sp. PS1159</name>
    <dbReference type="NCBI Taxonomy" id="55785"/>
    <lineage>
        <taxon>Eukaryota</taxon>
        <taxon>Metazoa</taxon>
        <taxon>Ecdysozoa</taxon>
        <taxon>Nematoda</taxon>
        <taxon>Chromadorea</taxon>
        <taxon>Rhabditida</taxon>
        <taxon>Tylenchina</taxon>
        <taxon>Panagrolaimomorpha</taxon>
        <taxon>Panagrolaimoidea</taxon>
        <taxon>Panagrolaimidae</taxon>
        <taxon>Panagrolaimus</taxon>
    </lineage>
</organism>
<sequence length="663" mass="69953">MNSALQVNNPTKFVCNKMTSTYTFNTAVGSGSVNSLECACAPNTCATTPPTGAGVVITAPTADTNCLYTVEASCTNAAFSLIFNMDMNNPKTSPQQLTCNNGIYQYNDNSVPTTVNNIECGCNANPCTGSFTSTGLTITELPPDNMCEYSVQVECTDPTMTIITINMDNNNQVNGPATFICNINTYLSGNVDINSLQCGCGDNTCTVNTEAGVELGTPTANAMCVYTVDVTCTNPDFSLIFDSDTSNPATLPQTLTCSGTQYQYNSGTGTVSINNIQCACGPNPCENTLTADADVDLSAPTSDGTCTYTVQTTCLNAGEVLVYDGNRIDSSGPITLTCNNPPGLYNYENPPISFDVTTVSCECPPNVCENSFTTIGTDITVSAPLIIIDCIYAIDVTCADPANFIEINQATNNVQSANPSTFACDPIVMKYYNTRINQVNIDTLECGCGANPCPTFPTEPGVDLTTPTVDGMCVYTLEATCANTAMQLIFNVDVTTAIPGPQTITCTNGMYQYNGGSGPMDITNLECGCRQVQCFGPTVQAGVDLTTPVSDNNCVYTLTASCTLPAQNLIFNFPGTSALSPQTLTCSPGDFSYQNPAAGGTVGSIQCQCPDNSCLNSYLILGAGINVMQSTANDACNYPIDVSCTDPNNEILVNFIRKLKKKF</sequence>
<protein>
    <submittedName>
        <fullName evidence="2">Uncharacterized protein</fullName>
    </submittedName>
</protein>
<reference evidence="2" key="1">
    <citation type="submission" date="2022-11" db="UniProtKB">
        <authorList>
            <consortium name="WormBaseParasite"/>
        </authorList>
    </citation>
    <scope>IDENTIFICATION</scope>
</reference>
<dbReference type="Proteomes" id="UP000887580">
    <property type="component" value="Unplaced"/>
</dbReference>
<dbReference type="WBParaSite" id="PS1159_v2.g3218.t1">
    <property type="protein sequence ID" value="PS1159_v2.g3218.t1"/>
    <property type="gene ID" value="PS1159_v2.g3218"/>
</dbReference>
<accession>A0AC35GAP8</accession>
<proteinExistence type="predicted"/>
<evidence type="ECO:0000313" key="2">
    <source>
        <dbReference type="WBParaSite" id="PS1159_v2.g3218.t1"/>
    </source>
</evidence>